<evidence type="ECO:0000256" key="8">
    <source>
        <dbReference type="SAM" id="Phobius"/>
    </source>
</evidence>
<protein>
    <submittedName>
        <fullName evidence="9">DUF2029 domain-containing protein</fullName>
    </submittedName>
</protein>
<evidence type="ECO:0000256" key="7">
    <source>
        <dbReference type="ARBA" id="ARBA00024033"/>
    </source>
</evidence>
<gene>
    <name evidence="9" type="ORF">H7C18_02630</name>
</gene>
<reference evidence="9 10" key="1">
    <citation type="submission" date="2020-08" db="EMBL/GenBank/DDBJ databases">
        <title>Cohnella phylogeny.</title>
        <authorList>
            <person name="Dunlap C."/>
        </authorList>
    </citation>
    <scope>NUCLEOTIDE SEQUENCE [LARGE SCALE GENOMIC DNA]</scope>
    <source>
        <strain evidence="9 10">CBP 2801</strain>
    </source>
</reference>
<keyword evidence="10" id="KW-1185">Reference proteome</keyword>
<feature type="transmembrane region" description="Helical" evidence="8">
    <location>
        <begin position="157"/>
        <end position="178"/>
    </location>
</feature>
<evidence type="ECO:0000256" key="4">
    <source>
        <dbReference type="ARBA" id="ARBA00022692"/>
    </source>
</evidence>
<name>A0A7X0SJF8_9BACL</name>
<feature type="transmembrane region" description="Helical" evidence="8">
    <location>
        <begin position="80"/>
        <end position="100"/>
    </location>
</feature>
<dbReference type="Proteomes" id="UP000564644">
    <property type="component" value="Unassembled WGS sequence"/>
</dbReference>
<evidence type="ECO:0000313" key="9">
    <source>
        <dbReference type="EMBL" id="MBB6729780.1"/>
    </source>
</evidence>
<comment type="caution">
    <text evidence="9">The sequence shown here is derived from an EMBL/GenBank/DDBJ whole genome shotgun (WGS) entry which is preliminary data.</text>
</comment>
<dbReference type="InterPro" id="IPR018584">
    <property type="entry name" value="GT87"/>
</dbReference>
<dbReference type="GO" id="GO:0005886">
    <property type="term" value="C:plasma membrane"/>
    <property type="evidence" value="ECO:0007669"/>
    <property type="project" value="UniProtKB-SubCell"/>
</dbReference>
<dbReference type="EMBL" id="JACJVO010000003">
    <property type="protein sequence ID" value="MBB6729780.1"/>
    <property type="molecule type" value="Genomic_DNA"/>
</dbReference>
<feature type="transmembrane region" description="Helical" evidence="8">
    <location>
        <begin position="230"/>
        <end position="252"/>
    </location>
</feature>
<evidence type="ECO:0000256" key="1">
    <source>
        <dbReference type="ARBA" id="ARBA00004651"/>
    </source>
</evidence>
<feature type="transmembrane region" description="Helical" evidence="8">
    <location>
        <begin position="112"/>
        <end position="145"/>
    </location>
</feature>
<comment type="subcellular location">
    <subcellularLocation>
        <location evidence="1">Cell membrane</location>
        <topology evidence="1">Multi-pass membrane protein</topology>
    </subcellularLocation>
</comment>
<evidence type="ECO:0000256" key="5">
    <source>
        <dbReference type="ARBA" id="ARBA00022989"/>
    </source>
</evidence>
<evidence type="ECO:0000256" key="3">
    <source>
        <dbReference type="ARBA" id="ARBA00022679"/>
    </source>
</evidence>
<keyword evidence="4 8" id="KW-0812">Transmembrane</keyword>
<feature type="transmembrane region" description="Helical" evidence="8">
    <location>
        <begin position="272"/>
        <end position="299"/>
    </location>
</feature>
<comment type="similarity">
    <text evidence="7">Belongs to the glycosyltransferase 87 family.</text>
</comment>
<evidence type="ECO:0000256" key="6">
    <source>
        <dbReference type="ARBA" id="ARBA00023136"/>
    </source>
</evidence>
<evidence type="ECO:0000256" key="2">
    <source>
        <dbReference type="ARBA" id="ARBA00022475"/>
    </source>
</evidence>
<keyword evidence="2" id="KW-1003">Cell membrane</keyword>
<organism evidence="9 10">
    <name type="scientific">Cohnella zeiphila</name>
    <dbReference type="NCBI Taxonomy" id="2761120"/>
    <lineage>
        <taxon>Bacteria</taxon>
        <taxon>Bacillati</taxon>
        <taxon>Bacillota</taxon>
        <taxon>Bacilli</taxon>
        <taxon>Bacillales</taxon>
        <taxon>Paenibacillaceae</taxon>
        <taxon>Cohnella</taxon>
    </lineage>
</organism>
<dbReference type="AlphaFoldDB" id="A0A7X0SJF8"/>
<keyword evidence="3" id="KW-0808">Transferase</keyword>
<keyword evidence="6 8" id="KW-0472">Membrane</keyword>
<dbReference type="RefSeq" id="WP_185127458.1">
    <property type="nucleotide sequence ID" value="NZ_JACJVO010000003.1"/>
</dbReference>
<keyword evidence="5 8" id="KW-1133">Transmembrane helix</keyword>
<dbReference type="Pfam" id="PF09594">
    <property type="entry name" value="GT87"/>
    <property type="match status" value="1"/>
</dbReference>
<accession>A0A7X0SJF8</accession>
<proteinExistence type="inferred from homology"/>
<feature type="transmembrane region" description="Helical" evidence="8">
    <location>
        <begin position="190"/>
        <end position="210"/>
    </location>
</feature>
<dbReference type="GO" id="GO:0016758">
    <property type="term" value="F:hexosyltransferase activity"/>
    <property type="evidence" value="ECO:0007669"/>
    <property type="project" value="InterPro"/>
</dbReference>
<evidence type="ECO:0000313" key="10">
    <source>
        <dbReference type="Proteomes" id="UP000564644"/>
    </source>
</evidence>
<feature type="transmembrane region" description="Helical" evidence="8">
    <location>
        <begin position="319"/>
        <end position="350"/>
    </location>
</feature>
<sequence>MRSLQVHHSKNRSRAIAKPDGGKRIQAFCLLGLGLLAAALAFLLHPAAQEISNPLAHRLEPSPALTAAFSWLHLLPSRQITIWQSLLAATAYAGALWLWSDILYKGERRSSRLVLLIFGAMFAPFAESFRLGTLDSLLLLLLGLSFRLRERGHTKRAAIALALAIHLFIVPLLVLLTSGRLRRDAYVRHAFFFTALLTPVAVLAYGQGAYTRFASRLQADSLTAFWTLPGLSAAAPFALLSVTMLLLAILIWDTRRLTRHLGRRLSYSLMCLLLLLVLPPFSSVPFLAAMPLYLAFIGIFTEKYNDANAALRIGPAEFWGLSCFFLSLPFAAAVPALSIPLLLMTMIVLVRKLRLTQRRKTVPIADYRLNRNRQQVRAK</sequence>